<feature type="transmembrane region" description="Helical" evidence="7">
    <location>
        <begin position="16"/>
        <end position="40"/>
    </location>
</feature>
<proteinExistence type="predicted"/>
<comment type="subcellular location">
    <subcellularLocation>
        <location evidence="1">Cell membrane</location>
    </subcellularLocation>
</comment>
<keyword evidence="3 7" id="KW-0812">Transmembrane</keyword>
<organism evidence="8 9">
    <name type="scientific">Fervidicola ferrireducens</name>
    <dbReference type="NCBI Taxonomy" id="520764"/>
    <lineage>
        <taxon>Bacteria</taxon>
        <taxon>Bacillati</taxon>
        <taxon>Bacillota</taxon>
        <taxon>Clostridia</taxon>
        <taxon>Thermosediminibacterales</taxon>
        <taxon>Thermosediminibacteraceae</taxon>
        <taxon>Fervidicola</taxon>
    </lineage>
</organism>
<dbReference type="Proteomes" id="UP000070427">
    <property type="component" value="Unassembled WGS sequence"/>
</dbReference>
<dbReference type="InParanoid" id="A0A140L8K7"/>
<name>A0A140L8K7_9FIRM</name>
<keyword evidence="2" id="KW-1003">Cell membrane</keyword>
<dbReference type="OrthoDB" id="1727341at2"/>
<gene>
    <name evidence="8" type="ORF">AN618_13650</name>
</gene>
<evidence type="ECO:0000256" key="4">
    <source>
        <dbReference type="ARBA" id="ARBA00022989"/>
    </source>
</evidence>
<keyword evidence="9" id="KW-1185">Reference proteome</keyword>
<evidence type="ECO:0000256" key="3">
    <source>
        <dbReference type="ARBA" id="ARBA00022692"/>
    </source>
</evidence>
<feature type="compositionally biased region" description="Basic and acidic residues" evidence="6">
    <location>
        <begin position="51"/>
        <end position="68"/>
    </location>
</feature>
<keyword evidence="5 7" id="KW-0472">Membrane</keyword>
<dbReference type="STRING" id="520764.AN618_13650"/>
<reference evidence="8 9" key="1">
    <citation type="submission" date="2015-12" db="EMBL/GenBank/DDBJ databases">
        <title>Draft genome sequnece of Fervidicola ferrireducens strain Y170.</title>
        <authorList>
            <person name="Patel B.K."/>
        </authorList>
    </citation>
    <scope>NUCLEOTIDE SEQUENCE [LARGE SCALE GENOMIC DNA]</scope>
    <source>
        <strain evidence="8 9">Y170</strain>
    </source>
</reference>
<evidence type="ECO:0000256" key="1">
    <source>
        <dbReference type="ARBA" id="ARBA00004236"/>
    </source>
</evidence>
<evidence type="ECO:0000256" key="5">
    <source>
        <dbReference type="ARBA" id="ARBA00023136"/>
    </source>
</evidence>
<dbReference type="GO" id="GO:0036376">
    <property type="term" value="P:sodium ion export across plasma membrane"/>
    <property type="evidence" value="ECO:0007669"/>
    <property type="project" value="InterPro"/>
</dbReference>
<dbReference type="InterPro" id="IPR005899">
    <property type="entry name" value="Na_pump_deCOase"/>
</dbReference>
<evidence type="ECO:0000256" key="6">
    <source>
        <dbReference type="SAM" id="MobiDB-lite"/>
    </source>
</evidence>
<dbReference type="AlphaFoldDB" id="A0A140L8K7"/>
<accession>A0A140L8K7</accession>
<comment type="caution">
    <text evidence="8">The sequence shown here is derived from an EMBL/GenBank/DDBJ whole genome shotgun (WGS) entry which is preliminary data.</text>
</comment>
<dbReference type="Pfam" id="PF04277">
    <property type="entry name" value="OAD_gamma"/>
    <property type="match status" value="1"/>
</dbReference>
<protein>
    <submittedName>
        <fullName evidence="8">Uncharacterized protein</fullName>
    </submittedName>
</protein>
<evidence type="ECO:0000313" key="8">
    <source>
        <dbReference type="EMBL" id="KXG76882.1"/>
    </source>
</evidence>
<feature type="region of interest" description="Disordered" evidence="6">
    <location>
        <begin position="51"/>
        <end position="74"/>
    </location>
</feature>
<dbReference type="EMBL" id="LOED01000015">
    <property type="protein sequence ID" value="KXG76882.1"/>
    <property type="molecule type" value="Genomic_DNA"/>
</dbReference>
<evidence type="ECO:0000313" key="9">
    <source>
        <dbReference type="Proteomes" id="UP000070427"/>
    </source>
</evidence>
<dbReference type="NCBIfam" id="TIGR01195">
    <property type="entry name" value="oadG_fam"/>
    <property type="match status" value="1"/>
</dbReference>
<dbReference type="RefSeq" id="WP_066353395.1">
    <property type="nucleotide sequence ID" value="NZ_LOED01000015.1"/>
</dbReference>
<dbReference type="GO" id="GO:0015081">
    <property type="term" value="F:sodium ion transmembrane transporter activity"/>
    <property type="evidence" value="ECO:0007669"/>
    <property type="project" value="InterPro"/>
</dbReference>
<sequence length="121" mass="13872">MSNLTKGLAESLKTGFLGMGITLISLYVLSLLLDFMRVIFYKPADKKKVETLPGRNKEEITPQERKEEENEEDEEELVAVITAALSAYLKKPVDQIKIGFIRRIHERTPAWGMESRFNPME</sequence>
<evidence type="ECO:0000256" key="2">
    <source>
        <dbReference type="ARBA" id="ARBA00022475"/>
    </source>
</evidence>
<keyword evidence="4 7" id="KW-1133">Transmembrane helix</keyword>
<evidence type="ECO:0000256" key="7">
    <source>
        <dbReference type="SAM" id="Phobius"/>
    </source>
</evidence>
<dbReference type="GO" id="GO:0005886">
    <property type="term" value="C:plasma membrane"/>
    <property type="evidence" value="ECO:0007669"/>
    <property type="project" value="UniProtKB-SubCell"/>
</dbReference>